<accession>A0A133KKV7</accession>
<dbReference type="Proteomes" id="UP000070092">
    <property type="component" value="Unassembled WGS sequence"/>
</dbReference>
<proteinExistence type="predicted"/>
<comment type="caution">
    <text evidence="1">The sequence shown here is derived from an EMBL/GenBank/DDBJ whole genome shotgun (WGS) entry which is preliminary data.</text>
</comment>
<sequence length="45" mass="5007">MEGEQNAKIRVEIAEIHNSPCEIAVFRAQNGDFARGIAQNGYFNP</sequence>
<protein>
    <submittedName>
        <fullName evidence="1">Uncharacterized protein</fullName>
    </submittedName>
</protein>
<evidence type="ECO:0000313" key="2">
    <source>
        <dbReference type="Proteomes" id="UP000070092"/>
    </source>
</evidence>
<dbReference type="AlphaFoldDB" id="A0A133KKV7"/>
<name>A0A133KKV7_BIFBI</name>
<reference evidence="1 2" key="1">
    <citation type="submission" date="2016-01" db="EMBL/GenBank/DDBJ databases">
        <authorList>
            <person name="Oliw E.H."/>
        </authorList>
    </citation>
    <scope>NUCLEOTIDE SEQUENCE [LARGE SCALE GENOMIC DNA]</scope>
    <source>
        <strain evidence="1 2">MJR8628B</strain>
    </source>
</reference>
<organism evidence="1 2">
    <name type="scientific">Bifidobacterium bifidum</name>
    <dbReference type="NCBI Taxonomy" id="1681"/>
    <lineage>
        <taxon>Bacteria</taxon>
        <taxon>Bacillati</taxon>
        <taxon>Actinomycetota</taxon>
        <taxon>Actinomycetes</taxon>
        <taxon>Bifidobacteriales</taxon>
        <taxon>Bifidobacteriaceae</taxon>
        <taxon>Bifidobacterium</taxon>
    </lineage>
</organism>
<dbReference type="EMBL" id="LRPO01000048">
    <property type="protein sequence ID" value="KWZ80289.1"/>
    <property type="molecule type" value="Genomic_DNA"/>
</dbReference>
<dbReference type="PATRIC" id="fig|1681.53.peg.1830"/>
<gene>
    <name evidence="1" type="ORF">HMPREF3196_01873</name>
</gene>
<evidence type="ECO:0000313" key="1">
    <source>
        <dbReference type="EMBL" id="KWZ80289.1"/>
    </source>
</evidence>